<dbReference type="GO" id="GO:0004672">
    <property type="term" value="F:protein kinase activity"/>
    <property type="evidence" value="ECO:0007669"/>
    <property type="project" value="InterPro"/>
</dbReference>
<feature type="compositionally biased region" description="Basic and acidic residues" evidence="2">
    <location>
        <begin position="106"/>
        <end position="117"/>
    </location>
</feature>
<dbReference type="GO" id="GO:0005524">
    <property type="term" value="F:ATP binding"/>
    <property type="evidence" value="ECO:0007669"/>
    <property type="project" value="UniProtKB-UniRule"/>
</dbReference>
<name>A0A4U5NGP0_STECR</name>
<feature type="compositionally biased region" description="Basic residues" evidence="2">
    <location>
        <begin position="92"/>
        <end position="105"/>
    </location>
</feature>
<dbReference type="InterPro" id="IPR050235">
    <property type="entry name" value="CK1_Ser-Thr_kinase"/>
</dbReference>
<dbReference type="InterPro" id="IPR011009">
    <property type="entry name" value="Kinase-like_dom_sf"/>
</dbReference>
<keyword evidence="5" id="KW-1185">Reference proteome</keyword>
<dbReference type="Gene3D" id="1.10.510.10">
    <property type="entry name" value="Transferase(Phosphotransferase) domain 1"/>
    <property type="match status" value="1"/>
</dbReference>
<feature type="compositionally biased region" description="Basic and acidic residues" evidence="2">
    <location>
        <begin position="1"/>
        <end position="11"/>
    </location>
</feature>
<feature type="compositionally biased region" description="Basic and acidic residues" evidence="2">
    <location>
        <begin position="133"/>
        <end position="147"/>
    </location>
</feature>
<sequence length="593" mass="66909">MESPSEDRGNDRNSSSAQRSKMRKPREERCTIASFARAPVASIYKRLTSSAKLKKSSSRKEDTLEDASDKSAGKSGQKSSVRKRVSAADRSRKTKDHRGTQKKSSKNFDDAKPDKPKSTKKCRKKVKRRRSRDKNEKPEKVTSEKHSQKTPKSPQSLYKAMKAKVAPGTTVVTFKTKLELTVKKLLGSGGFGDVYLVEDKQGSCYAMKTEYRNPKKYSRLRHEGHAYEQIKKQHLIDKSRVTHLLLMIDYGQLPPLCFLVITLVGEALEDLLEKYEISWKSACRLCIGTLNAIEQVHSLGLVHRDINDIKPANFAIGLAPDDSHVYLMDLGICSKFPLDECDNNAPSKYKFIGSLRYAPRAAHLRKVQLRRDDLESWMYMIFEFFSDEALPWRGESDIMKVCELKETVFKTPSYLLSNGPDQFAGVLKTIADLGSFDKPDYEKIREDLQAALKREEEENRDPLFEWVKRVEETVNDNEAAAEAKSGLRPVTRADDEEHDKKEPTTEAPEKKLVTDEDLSFPLMTVRRPSATKDTQDYANWADVVSELPPTTTPVSGMSKELTTTETTGISGTESTDTSKSPTSPMSIKELGRS</sequence>
<dbReference type="AlphaFoldDB" id="A0A4U5NGP0"/>
<reference evidence="4 5" key="2">
    <citation type="journal article" date="2019" name="G3 (Bethesda)">
        <title>Hybrid Assembly of the Genome of the Entomopathogenic Nematode Steinernema carpocapsae Identifies the X-Chromosome.</title>
        <authorList>
            <person name="Serra L."/>
            <person name="Macchietto M."/>
            <person name="Macias-Munoz A."/>
            <person name="McGill C.J."/>
            <person name="Rodriguez I.M."/>
            <person name="Rodriguez B."/>
            <person name="Murad R."/>
            <person name="Mortazavi A."/>
        </authorList>
    </citation>
    <scope>NUCLEOTIDE SEQUENCE [LARGE SCALE GENOMIC DNA]</scope>
    <source>
        <strain evidence="4 5">ALL</strain>
    </source>
</reference>
<protein>
    <recommendedName>
        <fullName evidence="3">Protein kinase domain-containing protein</fullName>
    </recommendedName>
</protein>
<dbReference type="EMBL" id="AZBU02000004">
    <property type="protein sequence ID" value="TKR81870.1"/>
    <property type="molecule type" value="Genomic_DNA"/>
</dbReference>
<comment type="caution">
    <text evidence="4">The sequence shown here is derived from an EMBL/GenBank/DDBJ whole genome shotgun (WGS) entry which is preliminary data.</text>
</comment>
<feature type="domain" description="Protein kinase" evidence="3">
    <location>
        <begin position="180"/>
        <end position="452"/>
    </location>
</feature>
<dbReference type="SMART" id="SM00220">
    <property type="entry name" value="S_TKc"/>
    <property type="match status" value="1"/>
</dbReference>
<evidence type="ECO:0000256" key="2">
    <source>
        <dbReference type="SAM" id="MobiDB-lite"/>
    </source>
</evidence>
<gene>
    <name evidence="4" type="ORF">L596_015672</name>
</gene>
<dbReference type="Proteomes" id="UP000298663">
    <property type="component" value="Unassembled WGS sequence"/>
</dbReference>
<feature type="binding site" evidence="1">
    <location>
        <position position="208"/>
    </location>
    <ligand>
        <name>ATP</name>
        <dbReference type="ChEBI" id="CHEBI:30616"/>
    </ligand>
</feature>
<feature type="compositionally biased region" description="Basic residues" evidence="2">
    <location>
        <begin position="118"/>
        <end position="132"/>
    </location>
</feature>
<keyword evidence="1" id="KW-0547">Nucleotide-binding</keyword>
<feature type="compositionally biased region" description="Low complexity" evidence="2">
    <location>
        <begin position="563"/>
        <end position="578"/>
    </location>
</feature>
<dbReference type="STRING" id="34508.A0A4U5NGP0"/>
<evidence type="ECO:0000313" key="4">
    <source>
        <dbReference type="EMBL" id="TKR81870.1"/>
    </source>
</evidence>
<feature type="region of interest" description="Disordered" evidence="2">
    <location>
        <begin position="544"/>
        <end position="593"/>
    </location>
</feature>
<reference evidence="4 5" key="1">
    <citation type="journal article" date="2015" name="Genome Biol.">
        <title>Comparative genomics of Steinernema reveals deeply conserved gene regulatory networks.</title>
        <authorList>
            <person name="Dillman A.R."/>
            <person name="Macchietto M."/>
            <person name="Porter C.F."/>
            <person name="Rogers A."/>
            <person name="Williams B."/>
            <person name="Antoshechkin I."/>
            <person name="Lee M.M."/>
            <person name="Goodwin Z."/>
            <person name="Lu X."/>
            <person name="Lewis E.E."/>
            <person name="Goodrich-Blair H."/>
            <person name="Stock S.P."/>
            <person name="Adams B.J."/>
            <person name="Sternberg P.W."/>
            <person name="Mortazavi A."/>
        </authorList>
    </citation>
    <scope>NUCLEOTIDE SEQUENCE [LARGE SCALE GENOMIC DNA]</scope>
    <source>
        <strain evidence="4 5">ALL</strain>
    </source>
</reference>
<dbReference type="OrthoDB" id="194358at2759"/>
<dbReference type="InterPro" id="IPR017441">
    <property type="entry name" value="Protein_kinase_ATP_BS"/>
</dbReference>
<accession>A0A4U5NGP0</accession>
<dbReference type="InterPro" id="IPR000719">
    <property type="entry name" value="Prot_kinase_dom"/>
</dbReference>
<keyword evidence="1" id="KW-0067">ATP-binding</keyword>
<evidence type="ECO:0000259" key="3">
    <source>
        <dbReference type="PROSITE" id="PS50011"/>
    </source>
</evidence>
<evidence type="ECO:0000313" key="5">
    <source>
        <dbReference type="Proteomes" id="UP000298663"/>
    </source>
</evidence>
<dbReference type="PROSITE" id="PS50011">
    <property type="entry name" value="PROTEIN_KINASE_DOM"/>
    <property type="match status" value="1"/>
</dbReference>
<dbReference type="Pfam" id="PF00069">
    <property type="entry name" value="Pkinase"/>
    <property type="match status" value="1"/>
</dbReference>
<feature type="compositionally biased region" description="Basic and acidic residues" evidence="2">
    <location>
        <begin position="58"/>
        <end position="72"/>
    </location>
</feature>
<evidence type="ECO:0000256" key="1">
    <source>
        <dbReference type="PROSITE-ProRule" id="PRU10141"/>
    </source>
</evidence>
<dbReference type="SUPFAM" id="SSF56112">
    <property type="entry name" value="Protein kinase-like (PK-like)"/>
    <property type="match status" value="1"/>
</dbReference>
<dbReference type="PANTHER" id="PTHR11909">
    <property type="entry name" value="CASEIN KINASE-RELATED"/>
    <property type="match status" value="1"/>
</dbReference>
<feature type="region of interest" description="Disordered" evidence="2">
    <location>
        <begin position="477"/>
        <end position="515"/>
    </location>
</feature>
<feature type="region of interest" description="Disordered" evidence="2">
    <location>
        <begin position="1"/>
        <end position="156"/>
    </location>
</feature>
<proteinExistence type="predicted"/>
<feature type="compositionally biased region" description="Basic and acidic residues" evidence="2">
    <location>
        <begin position="491"/>
        <end position="514"/>
    </location>
</feature>
<organism evidence="4 5">
    <name type="scientific">Steinernema carpocapsae</name>
    <name type="common">Entomopathogenic nematode</name>
    <dbReference type="NCBI Taxonomy" id="34508"/>
    <lineage>
        <taxon>Eukaryota</taxon>
        <taxon>Metazoa</taxon>
        <taxon>Ecdysozoa</taxon>
        <taxon>Nematoda</taxon>
        <taxon>Chromadorea</taxon>
        <taxon>Rhabditida</taxon>
        <taxon>Tylenchina</taxon>
        <taxon>Panagrolaimomorpha</taxon>
        <taxon>Strongyloidoidea</taxon>
        <taxon>Steinernematidae</taxon>
        <taxon>Steinernema</taxon>
    </lineage>
</organism>
<dbReference type="PROSITE" id="PS00107">
    <property type="entry name" value="PROTEIN_KINASE_ATP"/>
    <property type="match status" value="1"/>
</dbReference>